<comment type="caution">
    <text evidence="8">The sequence shown here is derived from an EMBL/GenBank/DDBJ whole genome shotgun (WGS) entry which is preliminary data.</text>
</comment>
<evidence type="ECO:0000256" key="5">
    <source>
        <dbReference type="PIRNR" id="PIRNR037609"/>
    </source>
</evidence>
<gene>
    <name evidence="8" type="primary">BLOC1S6</name>
    <name evidence="8" type="ORF">AWC38_SpisGene5367</name>
</gene>
<feature type="region of interest" description="Disordered" evidence="7">
    <location>
        <begin position="1"/>
        <end position="22"/>
    </location>
</feature>
<dbReference type="InterPro" id="IPR017242">
    <property type="entry name" value="BLOC-1_pallidin"/>
</dbReference>
<evidence type="ECO:0000256" key="1">
    <source>
        <dbReference type="ARBA" id="ARBA00004496"/>
    </source>
</evidence>
<name>A0A2B4SKL0_STYPI</name>
<dbReference type="Pfam" id="PF14712">
    <property type="entry name" value="Snapin_Pallidin"/>
    <property type="match status" value="1"/>
</dbReference>
<keyword evidence="9" id="KW-1185">Reference proteome</keyword>
<dbReference type="EMBL" id="LSMT01000059">
    <property type="protein sequence ID" value="PFX29906.1"/>
    <property type="molecule type" value="Genomic_DNA"/>
</dbReference>
<keyword evidence="4" id="KW-0963">Cytoplasm</keyword>
<dbReference type="STRING" id="50429.A0A2B4SKL0"/>
<dbReference type="OrthoDB" id="19659at2759"/>
<evidence type="ECO:0000256" key="6">
    <source>
        <dbReference type="SAM" id="Coils"/>
    </source>
</evidence>
<dbReference type="PANTHER" id="PTHR31328">
    <property type="entry name" value="BIOGENESIS OF LYSOSOME-RELATED ORGANELLES COMPLEX 1 SUBUNIT 6"/>
    <property type="match status" value="1"/>
</dbReference>
<evidence type="ECO:0000313" key="8">
    <source>
        <dbReference type="EMBL" id="PFX29906.1"/>
    </source>
</evidence>
<dbReference type="GO" id="GO:0031083">
    <property type="term" value="C:BLOC-1 complex"/>
    <property type="evidence" value="ECO:0007669"/>
    <property type="project" value="TreeGrafter"/>
</dbReference>
<evidence type="ECO:0000313" key="9">
    <source>
        <dbReference type="Proteomes" id="UP000225706"/>
    </source>
</evidence>
<comment type="function">
    <text evidence="5">Component of the biogenesis of lysosome-related organelles complex-1 (BLOC-1) involved in pigment granule biogenesis.</text>
</comment>
<comment type="similarity">
    <text evidence="2 5">Belongs to the BLOC1S6 family.</text>
</comment>
<evidence type="ECO:0000256" key="3">
    <source>
        <dbReference type="ARBA" id="ARBA00019579"/>
    </source>
</evidence>
<reference evidence="9" key="1">
    <citation type="journal article" date="2017" name="bioRxiv">
        <title>Comparative analysis of the genomes of Stylophora pistillata and Acropora digitifera provides evidence for extensive differences between species of corals.</title>
        <authorList>
            <person name="Voolstra C.R."/>
            <person name="Li Y."/>
            <person name="Liew Y.J."/>
            <person name="Baumgarten S."/>
            <person name="Zoccola D."/>
            <person name="Flot J.-F."/>
            <person name="Tambutte S."/>
            <person name="Allemand D."/>
            <person name="Aranda M."/>
        </authorList>
    </citation>
    <scope>NUCLEOTIDE SEQUENCE [LARGE SCALE GENOMIC DNA]</scope>
</reference>
<feature type="compositionally biased region" description="Basic and acidic residues" evidence="7">
    <location>
        <begin position="1"/>
        <end position="20"/>
    </location>
</feature>
<keyword evidence="6" id="KW-0175">Coiled coil</keyword>
<dbReference type="InterPro" id="IPR028119">
    <property type="entry name" value="Snapin/Pallidin/Snn1"/>
</dbReference>
<dbReference type="GO" id="GO:0030133">
    <property type="term" value="C:transport vesicle"/>
    <property type="evidence" value="ECO:0007669"/>
    <property type="project" value="TreeGrafter"/>
</dbReference>
<dbReference type="PANTHER" id="PTHR31328:SF2">
    <property type="entry name" value="BIOGENESIS OF LYSOSOME-RELATED ORGANELLES COMPLEX 1 SUBUNIT 6"/>
    <property type="match status" value="1"/>
</dbReference>
<evidence type="ECO:0000256" key="4">
    <source>
        <dbReference type="ARBA" id="ARBA00022490"/>
    </source>
</evidence>
<evidence type="ECO:0000256" key="2">
    <source>
        <dbReference type="ARBA" id="ARBA00005767"/>
    </source>
</evidence>
<accession>A0A2B4SKL0</accession>
<feature type="coiled-coil region" evidence="6">
    <location>
        <begin position="90"/>
        <end position="139"/>
    </location>
</feature>
<dbReference type="Proteomes" id="UP000225706">
    <property type="component" value="Unassembled WGS sequence"/>
</dbReference>
<organism evidence="8 9">
    <name type="scientific">Stylophora pistillata</name>
    <name type="common">Smooth cauliflower coral</name>
    <dbReference type="NCBI Taxonomy" id="50429"/>
    <lineage>
        <taxon>Eukaryota</taxon>
        <taxon>Metazoa</taxon>
        <taxon>Cnidaria</taxon>
        <taxon>Anthozoa</taxon>
        <taxon>Hexacorallia</taxon>
        <taxon>Scleractinia</taxon>
        <taxon>Astrocoeniina</taxon>
        <taxon>Pocilloporidae</taxon>
        <taxon>Stylophora</taxon>
    </lineage>
</organism>
<dbReference type="AlphaFoldDB" id="A0A2B4SKL0"/>
<evidence type="ECO:0000256" key="7">
    <source>
        <dbReference type="SAM" id="MobiDB-lite"/>
    </source>
</evidence>
<proteinExistence type="inferred from homology"/>
<comment type="subcellular location">
    <subcellularLocation>
        <location evidence="1">Cytoplasm</location>
    </subcellularLocation>
</comment>
<dbReference type="PIRSF" id="PIRSF037609">
    <property type="entry name" value="BLOC-1_complex_pallidin"/>
    <property type="match status" value="1"/>
</dbReference>
<sequence length="149" mass="17319">MSDNCAVKDAETREKNHHSESNLTETLTDGFLDAFVPSLENLKERLGELTQNQGILIETMQQENAKFAECHSARNLLVMLSYVRTYHSKLTKIQHDMDVIEDRVVRLQKRAMKLKSQKEKEERNKVEAQERQLELERQLTAKLASDHPQ</sequence>
<protein>
    <recommendedName>
        <fullName evidence="3 5">Biogenesis of lysosome-related organelles complex 1 subunit 6</fullName>
        <shortName evidence="5">BLOC-1 subunit 6</shortName>
    </recommendedName>
</protein>